<dbReference type="InterPro" id="IPR008914">
    <property type="entry name" value="PEBP"/>
</dbReference>
<proteinExistence type="predicted"/>
<keyword evidence="1" id="KW-0649">Protein kinase inhibitor</keyword>
<dbReference type="InterPro" id="IPR005247">
    <property type="entry name" value="YbhB_YbcL/LppC-like"/>
</dbReference>
<dbReference type="NCBIfam" id="TIGR00481">
    <property type="entry name" value="YbhB/YbcL family Raf kinase inhibitor-like protein"/>
    <property type="match status" value="1"/>
</dbReference>
<name>A0ABS2PP34_9STRE</name>
<organism evidence="1 2">
    <name type="scientific">Streptococcus loxodontisalivarius</name>
    <dbReference type="NCBI Taxonomy" id="1349415"/>
    <lineage>
        <taxon>Bacteria</taxon>
        <taxon>Bacillati</taxon>
        <taxon>Bacillota</taxon>
        <taxon>Bacilli</taxon>
        <taxon>Lactobacillales</taxon>
        <taxon>Streptococcaceae</taxon>
        <taxon>Streptococcus</taxon>
    </lineage>
</organism>
<dbReference type="Pfam" id="PF01161">
    <property type="entry name" value="PBP"/>
    <property type="match status" value="1"/>
</dbReference>
<dbReference type="Gene3D" id="3.90.280.10">
    <property type="entry name" value="PEBP-like"/>
    <property type="match status" value="1"/>
</dbReference>
<gene>
    <name evidence="1" type="ORF">JOC28_000073</name>
</gene>
<evidence type="ECO:0000313" key="2">
    <source>
        <dbReference type="Proteomes" id="UP000697472"/>
    </source>
</evidence>
<dbReference type="PANTHER" id="PTHR30289:SF1">
    <property type="entry name" value="PEBP (PHOSPHATIDYLETHANOLAMINE-BINDING PROTEIN) FAMILY PROTEIN"/>
    <property type="match status" value="1"/>
</dbReference>
<dbReference type="CDD" id="cd00865">
    <property type="entry name" value="PEBP_bact_arch"/>
    <property type="match status" value="1"/>
</dbReference>
<reference evidence="1 2" key="1">
    <citation type="submission" date="2021-01" db="EMBL/GenBank/DDBJ databases">
        <title>Genomic Encyclopedia of Type Strains, Phase IV (KMG-IV): sequencing the most valuable type-strain genomes for metagenomic binning, comparative biology and taxonomic classification.</title>
        <authorList>
            <person name="Goeker M."/>
        </authorList>
    </citation>
    <scope>NUCLEOTIDE SEQUENCE [LARGE SCALE GENOMIC DNA]</scope>
    <source>
        <strain evidence="1 2">DSM 27382</strain>
    </source>
</reference>
<dbReference type="SUPFAM" id="SSF49777">
    <property type="entry name" value="PEBP-like"/>
    <property type="match status" value="1"/>
</dbReference>
<dbReference type="EMBL" id="JAFBEH010000001">
    <property type="protein sequence ID" value="MBM7641789.1"/>
    <property type="molecule type" value="Genomic_DNA"/>
</dbReference>
<accession>A0ABS2PP34</accession>
<sequence>MQIKTSFTDGVIPDRYSKKTDELVQGCAAVSFPFQVLDLPEACETLAWSLVDYDSIPVCGFAYIHWVVANVPASQTQFEADFSRLDKTHLHGVNSLVSKFLTDDFSLVDHYYIGPYPPDKDHRYTLTVYALDSQLDLPEGFHLNELMHATEGHLLAKAEADFIGKF</sequence>
<keyword evidence="2" id="KW-1185">Reference proteome</keyword>
<dbReference type="RefSeq" id="WP_205008667.1">
    <property type="nucleotide sequence ID" value="NZ_JAFBEH010000001.1"/>
</dbReference>
<protein>
    <submittedName>
        <fullName evidence="1">Raf kinase inhibitor-like YbhB/YbcL family protein</fullName>
    </submittedName>
</protein>
<dbReference type="GO" id="GO:0004860">
    <property type="term" value="F:protein kinase inhibitor activity"/>
    <property type="evidence" value="ECO:0007669"/>
    <property type="project" value="UniProtKB-KW"/>
</dbReference>
<comment type="caution">
    <text evidence="1">The sequence shown here is derived from an EMBL/GenBank/DDBJ whole genome shotgun (WGS) entry which is preliminary data.</text>
</comment>
<evidence type="ECO:0000313" key="1">
    <source>
        <dbReference type="EMBL" id="MBM7641789.1"/>
    </source>
</evidence>
<dbReference type="PANTHER" id="PTHR30289">
    <property type="entry name" value="UNCHARACTERIZED PROTEIN YBCL-RELATED"/>
    <property type="match status" value="1"/>
</dbReference>
<dbReference type="Proteomes" id="UP000697472">
    <property type="component" value="Unassembled WGS sequence"/>
</dbReference>
<dbReference type="InterPro" id="IPR036610">
    <property type="entry name" value="PEBP-like_sf"/>
</dbReference>